<accession>A0A9P6I556</accession>
<reference evidence="1" key="1">
    <citation type="submission" date="2020-03" db="EMBL/GenBank/DDBJ databases">
        <authorList>
            <person name="He L."/>
        </authorList>
    </citation>
    <scope>NUCLEOTIDE SEQUENCE</scope>
    <source>
        <strain evidence="1">CkLH20</strain>
    </source>
</reference>
<comment type="caution">
    <text evidence="1">The sequence shown here is derived from an EMBL/GenBank/DDBJ whole genome shotgun (WGS) entry which is preliminary data.</text>
</comment>
<evidence type="ECO:0000313" key="1">
    <source>
        <dbReference type="EMBL" id="KAF9876204.1"/>
    </source>
</evidence>
<dbReference type="Proteomes" id="UP000781932">
    <property type="component" value="Unassembled WGS sequence"/>
</dbReference>
<keyword evidence="2" id="KW-1185">Reference proteome</keyword>
<dbReference type="GeneID" id="62161938"/>
<name>A0A9P6I556_9PEZI</name>
<evidence type="ECO:0000313" key="2">
    <source>
        <dbReference type="Proteomes" id="UP000781932"/>
    </source>
</evidence>
<proteinExistence type="predicted"/>
<dbReference type="EMBL" id="JAATWM020000018">
    <property type="protein sequence ID" value="KAF9876204.1"/>
    <property type="molecule type" value="Genomic_DNA"/>
</dbReference>
<organism evidence="1 2">
    <name type="scientific">Colletotrichum karsti</name>
    <dbReference type="NCBI Taxonomy" id="1095194"/>
    <lineage>
        <taxon>Eukaryota</taxon>
        <taxon>Fungi</taxon>
        <taxon>Dikarya</taxon>
        <taxon>Ascomycota</taxon>
        <taxon>Pezizomycotina</taxon>
        <taxon>Sordariomycetes</taxon>
        <taxon>Hypocreomycetidae</taxon>
        <taxon>Glomerellales</taxon>
        <taxon>Glomerellaceae</taxon>
        <taxon>Colletotrichum</taxon>
        <taxon>Colletotrichum boninense species complex</taxon>
    </lineage>
</organism>
<reference evidence="1" key="2">
    <citation type="submission" date="2020-11" db="EMBL/GenBank/DDBJ databases">
        <title>Whole genome sequencing of Colletotrichum sp.</title>
        <authorList>
            <person name="Li H."/>
        </authorList>
    </citation>
    <scope>NUCLEOTIDE SEQUENCE</scope>
    <source>
        <strain evidence="1">CkLH20</strain>
    </source>
</reference>
<protein>
    <submittedName>
        <fullName evidence="1">Uncharacterized protein</fullName>
    </submittedName>
</protein>
<dbReference type="OrthoDB" id="4847270at2759"/>
<gene>
    <name evidence="1" type="ORF">CkaCkLH20_06147</name>
</gene>
<dbReference type="AlphaFoldDB" id="A0A9P6I556"/>
<dbReference type="RefSeq" id="XP_038745665.1">
    <property type="nucleotide sequence ID" value="XM_038888864.1"/>
</dbReference>
<sequence>MASITLYLAEPCFSAAKLQELRYEAKTLYYHQHICDATINDVHYEDFIDDYIEAAYQAQSKPVTPASASIASTNKTASKLRRFLNRITRKKILDNN</sequence>